<keyword evidence="8" id="KW-1185">Reference proteome</keyword>
<evidence type="ECO:0000313" key="7">
    <source>
        <dbReference type="EMBL" id="TNV81796.1"/>
    </source>
</evidence>
<dbReference type="CDD" id="cd20507">
    <property type="entry name" value="CYCLIN_CCNB1-like_rpt1"/>
    <property type="match status" value="1"/>
</dbReference>
<evidence type="ECO:0000256" key="2">
    <source>
        <dbReference type="ARBA" id="ARBA00023127"/>
    </source>
</evidence>
<dbReference type="GO" id="GO:0044772">
    <property type="term" value="P:mitotic cell cycle phase transition"/>
    <property type="evidence" value="ECO:0007669"/>
    <property type="project" value="InterPro"/>
</dbReference>
<dbReference type="SMART" id="SM01332">
    <property type="entry name" value="Cyclin_C"/>
    <property type="match status" value="1"/>
</dbReference>
<reference evidence="7" key="1">
    <citation type="submission" date="2019-06" db="EMBL/GenBank/DDBJ databases">
        <authorList>
            <person name="Zheng W."/>
        </authorList>
    </citation>
    <scope>NUCLEOTIDE SEQUENCE</scope>
    <source>
        <strain evidence="7">QDHG01</strain>
    </source>
</reference>
<dbReference type="InterPro" id="IPR048258">
    <property type="entry name" value="Cyclins_cyclin-box"/>
</dbReference>
<dbReference type="FunFam" id="1.10.472.10:FF:000001">
    <property type="entry name" value="G2/mitotic-specific cyclin"/>
    <property type="match status" value="1"/>
</dbReference>
<feature type="domain" description="Cyclin-like" evidence="5">
    <location>
        <begin position="91"/>
        <end position="175"/>
    </location>
</feature>
<accession>A0A8J8NU33</accession>
<dbReference type="AlphaFoldDB" id="A0A8J8NU33"/>
<dbReference type="InterPro" id="IPR039361">
    <property type="entry name" value="Cyclin"/>
</dbReference>
<comment type="similarity">
    <text evidence="4">Belongs to the cyclin family.</text>
</comment>
<dbReference type="Pfam" id="PF00134">
    <property type="entry name" value="Cyclin_N"/>
    <property type="match status" value="1"/>
</dbReference>
<dbReference type="InterPro" id="IPR036915">
    <property type="entry name" value="Cyclin-like_sf"/>
</dbReference>
<dbReference type="EMBL" id="RRYP01005725">
    <property type="protein sequence ID" value="TNV81796.1"/>
    <property type="molecule type" value="Genomic_DNA"/>
</dbReference>
<keyword evidence="3" id="KW-0131">Cell cycle</keyword>
<feature type="domain" description="Cyclin-like" evidence="5">
    <location>
        <begin position="188"/>
        <end position="264"/>
    </location>
</feature>
<dbReference type="SMART" id="SM00385">
    <property type="entry name" value="CYCLIN"/>
    <property type="match status" value="2"/>
</dbReference>
<gene>
    <name evidence="7" type="ORF">FGO68_gene16213</name>
</gene>
<dbReference type="GO" id="GO:0051301">
    <property type="term" value="P:cell division"/>
    <property type="evidence" value="ECO:0007669"/>
    <property type="project" value="UniProtKB-KW"/>
</dbReference>
<dbReference type="InterPro" id="IPR013763">
    <property type="entry name" value="Cyclin-like_dom"/>
</dbReference>
<name>A0A8J8NU33_HALGN</name>
<sequence>MIGLEIASLRVKEQSRQASLIQSQNPEIVGDLLGKINQFDLSSVQNPQFCSEYASDIFAHLMSSEKYSCIEANYMSRQVEINDKMRAILVDWLIEVHCKFKLQRETLFITVSIIDRYLACQLCSKAQLQLVGVSAMLIACKYEEIYPPELKDFVYITDRAYTKEDVLQMEFLILSALSFDITFPTPHRFLERYMSVLGENEEVLAYSQFLMELALVDVRMIQYPGSILAAAALTQAYKTISKRVQIDFADKERRIEAFIKDGLQISKELSESLQLCSKELLFLQLRSKNSSLQAVRKKYSSPEYTSIHSLILSS</sequence>
<dbReference type="OrthoDB" id="5590282at2759"/>
<dbReference type="InterPro" id="IPR046965">
    <property type="entry name" value="Cyclin_A/B-like"/>
</dbReference>
<keyword evidence="1" id="KW-0132">Cell division</keyword>
<dbReference type="GO" id="GO:0016538">
    <property type="term" value="F:cyclin-dependent protein serine/threonine kinase regulator activity"/>
    <property type="evidence" value="ECO:0007669"/>
    <property type="project" value="InterPro"/>
</dbReference>
<dbReference type="SUPFAM" id="SSF47954">
    <property type="entry name" value="Cyclin-like"/>
    <property type="match status" value="2"/>
</dbReference>
<dbReference type="Gene3D" id="1.10.472.10">
    <property type="entry name" value="Cyclin-like"/>
    <property type="match status" value="2"/>
</dbReference>
<dbReference type="Proteomes" id="UP000785679">
    <property type="component" value="Unassembled WGS sequence"/>
</dbReference>
<feature type="domain" description="Cyclin C-terminal" evidence="6">
    <location>
        <begin position="184"/>
        <end position="313"/>
    </location>
</feature>
<evidence type="ECO:0008006" key="9">
    <source>
        <dbReference type="Google" id="ProtNLM"/>
    </source>
</evidence>
<dbReference type="PANTHER" id="PTHR10177">
    <property type="entry name" value="CYCLINS"/>
    <property type="match status" value="1"/>
</dbReference>
<evidence type="ECO:0000259" key="6">
    <source>
        <dbReference type="SMART" id="SM01332"/>
    </source>
</evidence>
<evidence type="ECO:0000256" key="3">
    <source>
        <dbReference type="ARBA" id="ARBA00023306"/>
    </source>
</evidence>
<dbReference type="Pfam" id="PF02984">
    <property type="entry name" value="Cyclin_C"/>
    <property type="match status" value="1"/>
</dbReference>
<protein>
    <recommendedName>
        <fullName evidence="9">Cyclin N-terminal domain-containing protein</fullName>
    </recommendedName>
</protein>
<evidence type="ECO:0000313" key="8">
    <source>
        <dbReference type="Proteomes" id="UP000785679"/>
    </source>
</evidence>
<keyword evidence="2 4" id="KW-0195">Cyclin</keyword>
<evidence type="ECO:0000256" key="1">
    <source>
        <dbReference type="ARBA" id="ARBA00022618"/>
    </source>
</evidence>
<organism evidence="7 8">
    <name type="scientific">Halteria grandinella</name>
    <dbReference type="NCBI Taxonomy" id="5974"/>
    <lineage>
        <taxon>Eukaryota</taxon>
        <taxon>Sar</taxon>
        <taxon>Alveolata</taxon>
        <taxon>Ciliophora</taxon>
        <taxon>Intramacronucleata</taxon>
        <taxon>Spirotrichea</taxon>
        <taxon>Stichotrichia</taxon>
        <taxon>Sporadotrichida</taxon>
        <taxon>Halteriidae</taxon>
        <taxon>Halteria</taxon>
    </lineage>
</organism>
<dbReference type="PROSITE" id="PS00292">
    <property type="entry name" value="CYCLINS"/>
    <property type="match status" value="1"/>
</dbReference>
<dbReference type="InterPro" id="IPR004367">
    <property type="entry name" value="Cyclin_C-dom"/>
</dbReference>
<dbReference type="InterPro" id="IPR006671">
    <property type="entry name" value="Cyclin_N"/>
</dbReference>
<proteinExistence type="inferred from homology"/>
<comment type="caution">
    <text evidence="7">The sequence shown here is derived from an EMBL/GenBank/DDBJ whole genome shotgun (WGS) entry which is preliminary data.</text>
</comment>
<dbReference type="PIRSF" id="PIRSF001771">
    <property type="entry name" value="Cyclin_A_B_D_E"/>
    <property type="match status" value="1"/>
</dbReference>
<evidence type="ECO:0000256" key="4">
    <source>
        <dbReference type="RuleBase" id="RU000383"/>
    </source>
</evidence>
<evidence type="ECO:0000259" key="5">
    <source>
        <dbReference type="SMART" id="SM00385"/>
    </source>
</evidence>